<accession>A0AB74K9B1</accession>
<reference evidence="3 4" key="1">
    <citation type="submission" date="2018-10" db="EMBL/GenBank/DDBJ databases">
        <title>Fifty Aureobasidium pullulans genomes reveal a recombining polyextremotolerant generalist.</title>
        <authorList>
            <person name="Gostincar C."/>
            <person name="Turk M."/>
            <person name="Zajc J."/>
            <person name="Gunde-Cimerman N."/>
        </authorList>
    </citation>
    <scope>NUCLEOTIDE SEQUENCE [LARGE SCALE GENOMIC DNA]</scope>
    <source>
        <strain evidence="3 4">EXF-10081</strain>
    </source>
</reference>
<gene>
    <name evidence="3" type="ORF">D6D12_00268</name>
</gene>
<dbReference type="AlphaFoldDB" id="A0AB74K9B1"/>
<dbReference type="EMBL" id="QZAT01000002">
    <property type="protein sequence ID" value="THX35340.1"/>
    <property type="molecule type" value="Genomic_DNA"/>
</dbReference>
<evidence type="ECO:0000256" key="1">
    <source>
        <dbReference type="SAM" id="MobiDB-lite"/>
    </source>
</evidence>
<name>A0AB74K9B1_AURPU</name>
<organism evidence="3 4">
    <name type="scientific">Aureobasidium pullulans</name>
    <name type="common">Black yeast</name>
    <name type="synonym">Pullularia pullulans</name>
    <dbReference type="NCBI Taxonomy" id="5580"/>
    <lineage>
        <taxon>Eukaryota</taxon>
        <taxon>Fungi</taxon>
        <taxon>Dikarya</taxon>
        <taxon>Ascomycota</taxon>
        <taxon>Pezizomycotina</taxon>
        <taxon>Dothideomycetes</taxon>
        <taxon>Dothideomycetidae</taxon>
        <taxon>Dothideales</taxon>
        <taxon>Saccotheciaceae</taxon>
        <taxon>Aureobasidium</taxon>
    </lineage>
</organism>
<protein>
    <submittedName>
        <fullName evidence="3">Uncharacterized protein</fullName>
    </submittedName>
</protein>
<comment type="caution">
    <text evidence="3">The sequence shown here is derived from an EMBL/GenBank/DDBJ whole genome shotgun (WGS) entry which is preliminary data.</text>
</comment>
<keyword evidence="2" id="KW-0732">Signal</keyword>
<feature type="signal peptide" evidence="2">
    <location>
        <begin position="1"/>
        <end position="31"/>
    </location>
</feature>
<feature type="non-terminal residue" evidence="3">
    <location>
        <position position="1"/>
    </location>
</feature>
<sequence length="192" mass="21751">TLGNLHELRHYADVWLLTLLLLSLQKHLASREITISDIMATHEQRCCRYSAAGNAPHRDLAVGYWHKSKYKQARCSVTLGGGVSWPQESDAFEGAFSGTLDKSIFVGSWRSQVLKVWYGTRQALRSGSLAWPCTTAFNGKVETLEMRQERRIQQRGRGEGSTLAFRRGRRVGTSHMAAQRTLERDRSHTMQC</sequence>
<evidence type="ECO:0000256" key="2">
    <source>
        <dbReference type="SAM" id="SignalP"/>
    </source>
</evidence>
<feature type="compositionally biased region" description="Basic and acidic residues" evidence="1">
    <location>
        <begin position="181"/>
        <end position="192"/>
    </location>
</feature>
<evidence type="ECO:0000313" key="4">
    <source>
        <dbReference type="Proteomes" id="UP000310374"/>
    </source>
</evidence>
<proteinExistence type="predicted"/>
<feature type="chain" id="PRO_5044497187" evidence="2">
    <location>
        <begin position="32"/>
        <end position="192"/>
    </location>
</feature>
<dbReference type="Proteomes" id="UP000310374">
    <property type="component" value="Unassembled WGS sequence"/>
</dbReference>
<feature type="region of interest" description="Disordered" evidence="1">
    <location>
        <begin position="169"/>
        <end position="192"/>
    </location>
</feature>
<evidence type="ECO:0000313" key="3">
    <source>
        <dbReference type="EMBL" id="THX35340.1"/>
    </source>
</evidence>